<dbReference type="EMBL" id="JAVALS010000002">
    <property type="protein sequence ID" value="MDP5226484.1"/>
    <property type="molecule type" value="Genomic_DNA"/>
</dbReference>
<reference evidence="2 3" key="1">
    <citation type="submission" date="2023-08" db="EMBL/GenBank/DDBJ databases">
        <title>Arthrobacter horti sp. nov., isolated from forest soil.</title>
        <authorList>
            <person name="Park M."/>
        </authorList>
    </citation>
    <scope>NUCLEOTIDE SEQUENCE [LARGE SCALE GENOMIC DNA]</scope>
    <source>
        <strain evidence="2 3">YJM1</strain>
    </source>
</reference>
<feature type="domain" description="CoA-binding" evidence="1">
    <location>
        <begin position="14"/>
        <end position="107"/>
    </location>
</feature>
<accession>A0ABT9ILL1</accession>
<name>A0ABT9ILL1_9MICC</name>
<dbReference type="RefSeq" id="WP_305995530.1">
    <property type="nucleotide sequence ID" value="NZ_JAVALS010000002.1"/>
</dbReference>
<dbReference type="Gene3D" id="3.40.50.720">
    <property type="entry name" value="NAD(P)-binding Rossmann-like Domain"/>
    <property type="match status" value="1"/>
</dbReference>
<dbReference type="PANTHER" id="PTHR33303:SF2">
    <property type="entry name" value="COA-BINDING DOMAIN-CONTAINING PROTEIN"/>
    <property type="match status" value="1"/>
</dbReference>
<organism evidence="2 3">
    <name type="scientific">Arthrobacter horti</name>
    <dbReference type="NCBI Taxonomy" id="3068273"/>
    <lineage>
        <taxon>Bacteria</taxon>
        <taxon>Bacillati</taxon>
        <taxon>Actinomycetota</taxon>
        <taxon>Actinomycetes</taxon>
        <taxon>Micrococcales</taxon>
        <taxon>Micrococcaceae</taxon>
        <taxon>Arthrobacter</taxon>
    </lineage>
</organism>
<sequence length="151" mass="16465">MAYVNDPAVVEKLMTTKARWAVVGLSTNQWRAAYDIALTVRDRMGMEIVPINPKGEDVHGEKGYTRLSEVPGGVDVVECFVNSERVGAVIDQAIEVGAKAVWTQLGVIDDAAAQRALDAGLDVVVNECPDRVLHRWALEGRRLGSDHQARA</sequence>
<evidence type="ECO:0000259" key="1">
    <source>
        <dbReference type="SMART" id="SM00881"/>
    </source>
</evidence>
<protein>
    <submittedName>
        <fullName evidence="2">CoA-binding protein</fullName>
    </submittedName>
</protein>
<dbReference type="Proteomes" id="UP001232725">
    <property type="component" value="Unassembled WGS sequence"/>
</dbReference>
<comment type="caution">
    <text evidence="2">The sequence shown here is derived from an EMBL/GenBank/DDBJ whole genome shotgun (WGS) entry which is preliminary data.</text>
</comment>
<gene>
    <name evidence="2" type="ORF">Q9R02_04870</name>
</gene>
<dbReference type="InterPro" id="IPR003781">
    <property type="entry name" value="CoA-bd"/>
</dbReference>
<proteinExistence type="predicted"/>
<dbReference type="InterPro" id="IPR036291">
    <property type="entry name" value="NAD(P)-bd_dom_sf"/>
</dbReference>
<dbReference type="SUPFAM" id="SSF51735">
    <property type="entry name" value="NAD(P)-binding Rossmann-fold domains"/>
    <property type="match status" value="1"/>
</dbReference>
<dbReference type="Pfam" id="PF13380">
    <property type="entry name" value="CoA_binding_2"/>
    <property type="match status" value="1"/>
</dbReference>
<keyword evidence="3" id="KW-1185">Reference proteome</keyword>
<dbReference type="PANTHER" id="PTHR33303">
    <property type="entry name" value="CYTOPLASMIC PROTEIN-RELATED"/>
    <property type="match status" value="1"/>
</dbReference>
<evidence type="ECO:0000313" key="2">
    <source>
        <dbReference type="EMBL" id="MDP5226484.1"/>
    </source>
</evidence>
<dbReference type="SMART" id="SM00881">
    <property type="entry name" value="CoA_binding"/>
    <property type="match status" value="1"/>
</dbReference>
<evidence type="ECO:0000313" key="3">
    <source>
        <dbReference type="Proteomes" id="UP001232725"/>
    </source>
</evidence>